<gene>
    <name evidence="1" type="ORF">EQU50_00585</name>
</gene>
<sequence>MLDDKSFGSLVPTFNRCSLEDKGNEGFLPLMLKEKTVYLYQGNWSLGKFFPWSRVPSFIRKYFNVMDIKAGENIPWRHFEQFLTQYSEIRYLWPKAHHPSIKDKALKEIESFLEQGRVTV</sequence>
<name>A0A4Q7DJR1_9PROT</name>
<keyword evidence="2" id="KW-1185">Reference proteome</keyword>
<accession>A0A4Q7DJR1</accession>
<evidence type="ECO:0000313" key="2">
    <source>
        <dbReference type="Proteomes" id="UP000293550"/>
    </source>
</evidence>
<comment type="caution">
    <text evidence="1">The sequence shown here is derived from an EMBL/GenBank/DDBJ whole genome shotgun (WGS) entry which is preliminary data.</text>
</comment>
<dbReference type="EMBL" id="SCFB01000001">
    <property type="protein sequence ID" value="RZI47113.1"/>
    <property type="molecule type" value="Genomic_DNA"/>
</dbReference>
<protein>
    <submittedName>
        <fullName evidence="1">Uncharacterized protein</fullName>
    </submittedName>
</protein>
<proteinExistence type="predicted"/>
<organism evidence="1 2">
    <name type="scientific">Candidatus Finniella inopinata</name>
    <dbReference type="NCBI Taxonomy" id="1696036"/>
    <lineage>
        <taxon>Bacteria</taxon>
        <taxon>Pseudomonadati</taxon>
        <taxon>Pseudomonadota</taxon>
        <taxon>Alphaproteobacteria</taxon>
        <taxon>Holosporales</taxon>
        <taxon>Candidatus Paracaedibacteraceae</taxon>
        <taxon>Candidatus Finniella</taxon>
    </lineage>
</organism>
<dbReference type="Proteomes" id="UP000293550">
    <property type="component" value="Unassembled WGS sequence"/>
</dbReference>
<dbReference type="AlphaFoldDB" id="A0A4Q7DJR1"/>
<dbReference type="RefSeq" id="WP_130153225.1">
    <property type="nucleotide sequence ID" value="NZ_SCFB01000001.1"/>
</dbReference>
<evidence type="ECO:0000313" key="1">
    <source>
        <dbReference type="EMBL" id="RZI47113.1"/>
    </source>
</evidence>
<reference evidence="1 2" key="1">
    <citation type="submission" date="2018-10" db="EMBL/GenBank/DDBJ databases">
        <title>An updated phylogeny of the Alphaproteobacteria reveals that the parasitic Rickettsiales and Holosporales have independent origins.</title>
        <authorList>
            <person name="Munoz-Gomez S.A."/>
            <person name="Hess S."/>
            <person name="Burger G."/>
            <person name="Lang B.F."/>
            <person name="Susko E."/>
            <person name="Slamovits C.H."/>
            <person name="Roger A.J."/>
        </authorList>
    </citation>
    <scope>NUCLEOTIDE SEQUENCE [LARGE SCALE GENOMIC DNA]</scope>
    <source>
        <strain evidence="1">HOLO01</strain>
    </source>
</reference>